<name>A0A0C5G473_9ACTN</name>
<dbReference type="HOGENOM" id="CLU_1495353_0_0_11"/>
<evidence type="ECO:0000313" key="1">
    <source>
        <dbReference type="EMBL" id="AJP04803.1"/>
    </source>
</evidence>
<evidence type="ECO:0000313" key="2">
    <source>
        <dbReference type="Proteomes" id="UP000032234"/>
    </source>
</evidence>
<dbReference type="KEGG" id="scw:TU94_28515"/>
<dbReference type="Proteomes" id="UP000032234">
    <property type="component" value="Chromosome"/>
</dbReference>
<reference evidence="1 2" key="1">
    <citation type="submission" date="2015-02" db="EMBL/GenBank/DDBJ databases">
        <title>Genome sequence of thermotolerant Streptomyces cyaneogriseus subsp. Noncyanogenus NMWT1, the producer of nematocidal antibiotics nemadectin.</title>
        <authorList>
            <person name="Wang H."/>
            <person name="Li C."/>
            <person name="Xiang W."/>
            <person name="Wang X."/>
        </authorList>
    </citation>
    <scope>NUCLEOTIDE SEQUENCE [LARGE SCALE GENOMIC DNA]</scope>
    <source>
        <strain evidence="1 2">NMWT 1</strain>
    </source>
</reference>
<organism evidence="1 2">
    <name type="scientific">Streptomyces cyaneogriseus subsp. noncyanogenus</name>
    <dbReference type="NCBI Taxonomy" id="477245"/>
    <lineage>
        <taxon>Bacteria</taxon>
        <taxon>Bacillati</taxon>
        <taxon>Actinomycetota</taxon>
        <taxon>Actinomycetes</taxon>
        <taxon>Kitasatosporales</taxon>
        <taxon>Streptomycetaceae</taxon>
        <taxon>Streptomyces</taxon>
    </lineage>
</organism>
<dbReference type="EMBL" id="CP010849">
    <property type="protein sequence ID" value="AJP04803.1"/>
    <property type="molecule type" value="Genomic_DNA"/>
</dbReference>
<protein>
    <submittedName>
        <fullName evidence="1">Uncharacterized protein</fullName>
    </submittedName>
</protein>
<dbReference type="PATRIC" id="fig|477245.3.peg.6050"/>
<dbReference type="OrthoDB" id="4222258at2"/>
<gene>
    <name evidence="1" type="ORF">TU94_28515</name>
</gene>
<sequence length="180" mass="19482">MNTTAAAIQANVTVATIRTWCRRGVIAAVKTAGRWVIDSASLAARIAIGAMKHPRRREATPVIDLTATYTFTHPGATRPTVVTPKIRHREIDGEHRIIIRGLAPLLASHLDAIADEGDRLHTLTVLASANIVISDTPGEYFTNLITTRDDGRLATTYTGTRALPTSVVLDLAEQLRTQLA</sequence>
<proteinExistence type="predicted"/>
<dbReference type="RefSeq" id="WP_044385910.1">
    <property type="nucleotide sequence ID" value="NZ_CP010849.1"/>
</dbReference>
<dbReference type="AlphaFoldDB" id="A0A0C5G473"/>
<keyword evidence="2" id="KW-1185">Reference proteome</keyword>
<accession>A0A0C5G473</accession>